<dbReference type="GO" id="GO:0005737">
    <property type="term" value="C:cytoplasm"/>
    <property type="evidence" value="ECO:0007669"/>
    <property type="project" value="UniProtKB-SubCell"/>
</dbReference>
<evidence type="ECO:0000256" key="17">
    <source>
        <dbReference type="ARBA" id="ARBA00023136"/>
    </source>
</evidence>
<feature type="region of interest" description="Disordered" evidence="25">
    <location>
        <begin position="580"/>
        <end position="604"/>
    </location>
</feature>
<comment type="catalytic activity">
    <reaction evidence="19">
        <text>L-threonyl-[protein] + ATP = O-phospho-L-threonyl-[protein] + ADP + H(+)</text>
        <dbReference type="Rhea" id="RHEA:46608"/>
        <dbReference type="Rhea" id="RHEA-COMP:11060"/>
        <dbReference type="Rhea" id="RHEA-COMP:11605"/>
        <dbReference type="ChEBI" id="CHEBI:15378"/>
        <dbReference type="ChEBI" id="CHEBI:30013"/>
        <dbReference type="ChEBI" id="CHEBI:30616"/>
        <dbReference type="ChEBI" id="CHEBI:61977"/>
        <dbReference type="ChEBI" id="CHEBI:456216"/>
        <dbReference type="EC" id="2.7.11.1"/>
    </reaction>
</comment>
<dbReference type="Gene3D" id="3.40.50.300">
    <property type="entry name" value="P-loop containing nucleotide triphosphate hydrolases"/>
    <property type="match status" value="1"/>
</dbReference>
<evidence type="ECO:0000256" key="18">
    <source>
        <dbReference type="ARBA" id="ARBA00023242"/>
    </source>
</evidence>
<keyword evidence="10" id="KW-0597">Phosphoprotein</keyword>
<keyword evidence="9" id="KW-0723">Serine/threonine-protein kinase</keyword>
<dbReference type="InterPro" id="IPR001478">
    <property type="entry name" value="PDZ"/>
</dbReference>
<evidence type="ECO:0000256" key="10">
    <source>
        <dbReference type="ARBA" id="ARBA00022553"/>
    </source>
</evidence>
<keyword evidence="17" id="KW-0472">Membrane</keyword>
<evidence type="ECO:0000256" key="14">
    <source>
        <dbReference type="ARBA" id="ARBA00022777"/>
    </source>
</evidence>
<dbReference type="InterPro" id="IPR014775">
    <property type="entry name" value="L27_C"/>
</dbReference>
<feature type="domain" description="Guanylate kinase-like" evidence="28">
    <location>
        <begin position="733"/>
        <end position="905"/>
    </location>
</feature>
<evidence type="ECO:0000259" key="26">
    <source>
        <dbReference type="PROSITE" id="PS50002"/>
    </source>
</evidence>
<dbReference type="PROSITE" id="PS50052">
    <property type="entry name" value="GUANYLATE_KINASE_2"/>
    <property type="match status" value="1"/>
</dbReference>
<dbReference type="EC" id="2.7.11.1" evidence="5"/>
<keyword evidence="13" id="KW-0547">Nucleotide-binding</keyword>
<dbReference type="CDD" id="cd00071">
    <property type="entry name" value="GMPK"/>
    <property type="match status" value="1"/>
</dbReference>
<dbReference type="FunFam" id="3.30.63.10:FF:000004">
    <property type="entry name" value="peripheral plasma membrane protein CASK isoform X2"/>
    <property type="match status" value="1"/>
</dbReference>
<keyword evidence="18" id="KW-0539">Nucleus</keyword>
<evidence type="ECO:0000259" key="27">
    <source>
        <dbReference type="PROSITE" id="PS50011"/>
    </source>
</evidence>
<dbReference type="Gene3D" id="2.30.30.40">
    <property type="entry name" value="SH3 Domains"/>
    <property type="match status" value="1"/>
</dbReference>
<dbReference type="InterPro" id="IPR035473">
    <property type="entry name" value="CASK_SH3"/>
</dbReference>
<dbReference type="GO" id="GO:0005524">
    <property type="term" value="F:ATP binding"/>
    <property type="evidence" value="ECO:0007669"/>
    <property type="project" value="UniProtKB-KW"/>
</dbReference>
<dbReference type="AlphaFoldDB" id="A0A3Q0GLV8"/>
<dbReference type="SMART" id="SM00326">
    <property type="entry name" value="SH3"/>
    <property type="match status" value="1"/>
</dbReference>
<dbReference type="FunFam" id="3.40.50.300:FF:000146">
    <property type="entry name" value="MAGUK p55 subfamily member 6 isoform X1"/>
    <property type="match status" value="1"/>
</dbReference>
<dbReference type="CDD" id="cd10831">
    <property type="entry name" value="PDZ_CASK-like"/>
    <property type="match status" value="1"/>
</dbReference>
<dbReference type="Gene3D" id="1.10.510.10">
    <property type="entry name" value="Transferase(Phosphotransferase) domain 1"/>
    <property type="match status" value="1"/>
</dbReference>
<dbReference type="GO" id="GO:0030054">
    <property type="term" value="C:cell junction"/>
    <property type="evidence" value="ECO:0007669"/>
    <property type="project" value="UniProtKB-ARBA"/>
</dbReference>
<name>A0A3Q0GLV8_ALLSI</name>
<keyword evidence="31" id="KW-1185">Reference proteome</keyword>
<evidence type="ECO:0000256" key="25">
    <source>
        <dbReference type="SAM" id="MobiDB-lite"/>
    </source>
</evidence>
<feature type="domain" description="PDZ" evidence="29">
    <location>
        <begin position="496"/>
        <end position="577"/>
    </location>
</feature>
<reference evidence="32" key="1">
    <citation type="submission" date="2025-08" db="UniProtKB">
        <authorList>
            <consortium name="RefSeq"/>
        </authorList>
    </citation>
    <scope>IDENTIFICATION</scope>
</reference>
<keyword evidence="8" id="KW-0963">Cytoplasm</keyword>
<comment type="catalytic activity">
    <reaction evidence="20">
        <text>L-seryl-[protein] + ATP = O-phospho-L-seryl-[protein] + ADP + H(+)</text>
        <dbReference type="Rhea" id="RHEA:17989"/>
        <dbReference type="Rhea" id="RHEA-COMP:9863"/>
        <dbReference type="Rhea" id="RHEA-COMP:11604"/>
        <dbReference type="ChEBI" id="CHEBI:15378"/>
        <dbReference type="ChEBI" id="CHEBI:29999"/>
        <dbReference type="ChEBI" id="CHEBI:30616"/>
        <dbReference type="ChEBI" id="CHEBI:83421"/>
        <dbReference type="ChEBI" id="CHEBI:456216"/>
        <dbReference type="EC" id="2.7.11.1"/>
    </reaction>
    <physiologicalReaction direction="left-to-right" evidence="20">
        <dbReference type="Rhea" id="RHEA:17990"/>
    </physiologicalReaction>
</comment>
<evidence type="ECO:0000256" key="4">
    <source>
        <dbReference type="ARBA" id="ARBA00007014"/>
    </source>
</evidence>
<dbReference type="Proteomes" id="UP000189705">
    <property type="component" value="Unplaced"/>
</dbReference>
<evidence type="ECO:0000256" key="8">
    <source>
        <dbReference type="ARBA" id="ARBA00022490"/>
    </source>
</evidence>
<dbReference type="InterPro" id="IPR027417">
    <property type="entry name" value="P-loop_NTPase"/>
</dbReference>
<dbReference type="Gene3D" id="6.10.140.620">
    <property type="match status" value="1"/>
</dbReference>
<evidence type="ECO:0000256" key="24">
    <source>
        <dbReference type="PROSITE-ProRule" id="PRU00192"/>
    </source>
</evidence>
<comment type="similarity">
    <text evidence="21">In the N-terminal section; belongs to the protein kinase superfamily. CAMK Ser/Thr protein kinase family. CaMK subfamily.</text>
</comment>
<feature type="domain" description="L27" evidence="30">
    <location>
        <begin position="408"/>
        <end position="461"/>
    </location>
</feature>
<keyword evidence="11" id="KW-0808">Transferase</keyword>
<evidence type="ECO:0000256" key="13">
    <source>
        <dbReference type="ARBA" id="ARBA00022741"/>
    </source>
</evidence>
<evidence type="ECO:0000313" key="31">
    <source>
        <dbReference type="Proteomes" id="UP000189705"/>
    </source>
</evidence>
<dbReference type="PROSITE" id="PS50011">
    <property type="entry name" value="PROTEIN_KINASE_DOM"/>
    <property type="match status" value="1"/>
</dbReference>
<dbReference type="Pfam" id="PF00069">
    <property type="entry name" value="Pkinase"/>
    <property type="match status" value="1"/>
</dbReference>
<sequence>MFTNPVISEQKFFNTKQQYYCLVANTMVGPFSVVRRCINRETGQQFAVKIVDVAKFTSSPGLSTEDLKREASICHMLKHPHIVELLETYSSDGMLYMVFEFMDGADLCFEIVKRADAGFVYSEAVASHYMRQILEALRYCHDNNIIHRDVKPHCVLLASKENSAPVKLGGFGVAIQLGESGLVAGGRVGTPHFMAPEVVKREPYGKPVDVWGCGVILFILLSGCLPFYGTKERLFEGIIKGKYKVNDSMNPRQWSHISESAKDLVRRMLMLDPAERITVYEALNHPWLKERDRYAYKIHLPETVEQLRKFNARRKLKGAVLAAVSSHKFNSFYGDPPEELPDFSEDPTSSGAVSQVLDSLEEIHALTDCSEKDLDFLHSVFQDQHLHTLLDLYDKINTKSSPQIRNPPSDAVQRAKEVLEEISCYPENNDAKELKRILTQPHFMALLQTHDVVAHEVYSDEALRVTPPPTSPYLNGDSPESANGDMDMENVTRVRLVQFQKNTDEPMGITLKMNELNHCIVARIMHGGMIHRQGTLHVGDEIREINGISVANQTVEQLQKMLREMRGSITFKIVPSYRTQSSSCERDSPSTSRQSPANGHSSTNNSVSIYVRAQFEYDPAKDDLIPCKEAGIRFRVGDIIQIISKDDHNWWQGKLENSKNGTAGLIPSPELQEWRVACIAMEKTKQEQQASCTWFGKKKKQYKDKYLAKHNAVFDQLDLVTYEEVVKLPAFKRKTLVLLGAHGVGRRHIKNTLITKHPDRFAYPIPHTTRPPKKDEENGKNYYFVSHDQMMQDISNNEYLEYGSHEDAMYGTKLETIRKIHEQGLIAILDVEPQALKVLRTAEFAPFVVFIAAPTITPGINEDESLQRLQKESEILQRTYAHYFDLTIINNEIDETIRHLEEAIELVCTASQWVPVSWVY</sequence>
<dbReference type="SUPFAM" id="SSF56112">
    <property type="entry name" value="Protein kinase-like (PK-like)"/>
    <property type="match status" value="1"/>
</dbReference>
<evidence type="ECO:0000256" key="23">
    <source>
        <dbReference type="ARBA" id="ARBA00077072"/>
    </source>
</evidence>
<evidence type="ECO:0000256" key="22">
    <source>
        <dbReference type="ARBA" id="ARBA00071925"/>
    </source>
</evidence>
<feature type="domain" description="L27" evidence="30">
    <location>
        <begin position="349"/>
        <end position="404"/>
    </location>
</feature>
<evidence type="ECO:0000256" key="6">
    <source>
        <dbReference type="ARBA" id="ARBA00022443"/>
    </source>
</evidence>
<evidence type="ECO:0000256" key="19">
    <source>
        <dbReference type="ARBA" id="ARBA00047899"/>
    </source>
</evidence>
<dbReference type="CDD" id="cd12081">
    <property type="entry name" value="SH3_CASK"/>
    <property type="match status" value="1"/>
</dbReference>
<dbReference type="Gene3D" id="1.10.287.650">
    <property type="entry name" value="L27 domain"/>
    <property type="match status" value="2"/>
</dbReference>
<dbReference type="PANTHER" id="PTHR23122">
    <property type="entry name" value="MEMBRANE-ASSOCIATED GUANYLATE KINASE MAGUK"/>
    <property type="match status" value="1"/>
</dbReference>
<dbReference type="InterPro" id="IPR000719">
    <property type="entry name" value="Prot_kinase_dom"/>
</dbReference>
<evidence type="ECO:0000256" key="5">
    <source>
        <dbReference type="ARBA" id="ARBA00012513"/>
    </source>
</evidence>
<dbReference type="PROSITE" id="PS50002">
    <property type="entry name" value="SH3"/>
    <property type="match status" value="1"/>
</dbReference>
<dbReference type="FunFam" id="1.10.510.10:FF:000062">
    <property type="entry name" value="peripheral plasma membrane protein CASK isoform X2"/>
    <property type="match status" value="1"/>
</dbReference>
<dbReference type="Gene3D" id="3.30.63.10">
    <property type="entry name" value="Guanylate Kinase phosphate binding domain"/>
    <property type="match status" value="1"/>
</dbReference>
<keyword evidence="15" id="KW-0067">ATP-binding</keyword>
<dbReference type="Pfam" id="PF07653">
    <property type="entry name" value="SH3_2"/>
    <property type="match status" value="1"/>
</dbReference>
<evidence type="ECO:0000256" key="1">
    <source>
        <dbReference type="ARBA" id="ARBA00004123"/>
    </source>
</evidence>
<dbReference type="GeneID" id="102369775"/>
<keyword evidence="14" id="KW-0418">Kinase</keyword>
<dbReference type="SUPFAM" id="SSF101288">
    <property type="entry name" value="L27 domain"/>
    <property type="match status" value="2"/>
</dbReference>
<evidence type="ECO:0000256" key="15">
    <source>
        <dbReference type="ARBA" id="ARBA00022840"/>
    </source>
</evidence>
<dbReference type="InterPro" id="IPR020590">
    <property type="entry name" value="Guanylate_kinase_CS"/>
</dbReference>
<keyword evidence="16" id="KW-0112">Calmodulin-binding</keyword>
<dbReference type="SUPFAM" id="SSF50156">
    <property type="entry name" value="PDZ domain-like"/>
    <property type="match status" value="1"/>
</dbReference>
<evidence type="ECO:0000256" key="7">
    <source>
        <dbReference type="ARBA" id="ARBA00022475"/>
    </source>
</evidence>
<dbReference type="SUPFAM" id="SSF50044">
    <property type="entry name" value="SH3-domain"/>
    <property type="match status" value="1"/>
</dbReference>
<evidence type="ECO:0000256" key="12">
    <source>
        <dbReference type="ARBA" id="ARBA00022737"/>
    </source>
</evidence>
<feature type="domain" description="SH3" evidence="26">
    <location>
        <begin position="606"/>
        <end position="676"/>
    </location>
</feature>
<dbReference type="PROSITE" id="PS50106">
    <property type="entry name" value="PDZ"/>
    <property type="match status" value="1"/>
</dbReference>
<evidence type="ECO:0000256" key="11">
    <source>
        <dbReference type="ARBA" id="ARBA00022679"/>
    </source>
</evidence>
<evidence type="ECO:0000313" key="32">
    <source>
        <dbReference type="RefSeq" id="XP_025060734.1"/>
    </source>
</evidence>
<dbReference type="InterPro" id="IPR011009">
    <property type="entry name" value="Kinase-like_dom_sf"/>
</dbReference>
<dbReference type="FunFam" id="2.30.30.40:FF:000080">
    <property type="entry name" value="Peripheral plasma membrane protein CASK isoform X2"/>
    <property type="match status" value="1"/>
</dbReference>
<dbReference type="CTD" id="8573"/>
<dbReference type="CDD" id="cd14094">
    <property type="entry name" value="STKc_CASK"/>
    <property type="match status" value="1"/>
</dbReference>
<dbReference type="FunFam" id="2.30.42.10:FF:000016">
    <property type="entry name" value="peripheral plasma membrane protein CASK isoform X2"/>
    <property type="match status" value="1"/>
</dbReference>
<dbReference type="InterPro" id="IPR008145">
    <property type="entry name" value="GK/Ca_channel_bsu"/>
</dbReference>
<accession>A0A3Q0GLV8</accession>
<dbReference type="Pfam" id="PF00595">
    <property type="entry name" value="PDZ"/>
    <property type="match status" value="1"/>
</dbReference>
<evidence type="ECO:0000259" key="28">
    <source>
        <dbReference type="PROSITE" id="PS50052"/>
    </source>
</evidence>
<dbReference type="InterPro" id="IPR004172">
    <property type="entry name" value="L27_dom"/>
</dbReference>
<dbReference type="SMART" id="SM00228">
    <property type="entry name" value="PDZ"/>
    <property type="match status" value="1"/>
</dbReference>
<evidence type="ECO:0000259" key="29">
    <source>
        <dbReference type="PROSITE" id="PS50106"/>
    </source>
</evidence>
<evidence type="ECO:0000259" key="30">
    <source>
        <dbReference type="PROSITE" id="PS51022"/>
    </source>
</evidence>
<proteinExistence type="inferred from homology"/>
<dbReference type="GO" id="GO:0004674">
    <property type="term" value="F:protein serine/threonine kinase activity"/>
    <property type="evidence" value="ECO:0007669"/>
    <property type="project" value="UniProtKB-KW"/>
</dbReference>
<dbReference type="InterPro" id="IPR001452">
    <property type="entry name" value="SH3_domain"/>
</dbReference>
<evidence type="ECO:0000256" key="9">
    <source>
        <dbReference type="ARBA" id="ARBA00022527"/>
    </source>
</evidence>
<gene>
    <name evidence="32" type="primary">CASK</name>
</gene>
<dbReference type="Gene3D" id="3.30.200.20">
    <property type="entry name" value="Phosphorylase Kinase, domain 1"/>
    <property type="match status" value="1"/>
</dbReference>
<dbReference type="PROSITE" id="PS00856">
    <property type="entry name" value="GUANYLATE_KINASE_1"/>
    <property type="match status" value="1"/>
</dbReference>
<dbReference type="SMART" id="SM00569">
    <property type="entry name" value="L27"/>
    <property type="match status" value="2"/>
</dbReference>
<keyword evidence="7" id="KW-1003">Cell membrane</keyword>
<evidence type="ECO:0000256" key="16">
    <source>
        <dbReference type="ARBA" id="ARBA00022860"/>
    </source>
</evidence>
<keyword evidence="6 24" id="KW-0728">SH3 domain</keyword>
<evidence type="ECO:0000256" key="20">
    <source>
        <dbReference type="ARBA" id="ARBA00048977"/>
    </source>
</evidence>
<dbReference type="SMART" id="SM00072">
    <property type="entry name" value="GuKc"/>
    <property type="match status" value="1"/>
</dbReference>
<feature type="domain" description="Protein kinase" evidence="27">
    <location>
        <begin position="20"/>
        <end position="288"/>
    </location>
</feature>
<dbReference type="InterPro" id="IPR050716">
    <property type="entry name" value="MAGUK"/>
</dbReference>
<dbReference type="SUPFAM" id="SSF52540">
    <property type="entry name" value="P-loop containing nucleoside triphosphate hydrolases"/>
    <property type="match status" value="1"/>
</dbReference>
<protein>
    <recommendedName>
        <fullName evidence="22">Peripheral plasma membrane protein CASK</fullName>
        <ecNumber evidence="5">2.7.11.1</ecNumber>
    </recommendedName>
    <alternativeName>
        <fullName evidence="23">Calcium/calmodulin-dependent serine protein kinase</fullName>
    </alternativeName>
</protein>
<dbReference type="GO" id="GO:0005634">
    <property type="term" value="C:nucleus"/>
    <property type="evidence" value="ECO:0007669"/>
    <property type="project" value="UniProtKB-SubCell"/>
</dbReference>
<dbReference type="FunFam" id="3.30.200.20:FF:000051">
    <property type="entry name" value="Peripheral plasma membrane protein CASK isoform B"/>
    <property type="match status" value="1"/>
</dbReference>
<organism evidence="31 32">
    <name type="scientific">Alligator sinensis</name>
    <name type="common">Chinese alligator</name>
    <dbReference type="NCBI Taxonomy" id="38654"/>
    <lineage>
        <taxon>Eukaryota</taxon>
        <taxon>Metazoa</taxon>
        <taxon>Chordata</taxon>
        <taxon>Craniata</taxon>
        <taxon>Vertebrata</taxon>
        <taxon>Euteleostomi</taxon>
        <taxon>Archelosauria</taxon>
        <taxon>Archosauria</taxon>
        <taxon>Crocodylia</taxon>
        <taxon>Alligatoridae</taxon>
        <taxon>Alligatorinae</taxon>
        <taxon>Alligator</taxon>
    </lineage>
</organism>
<dbReference type="RefSeq" id="XP_025060734.1">
    <property type="nucleotide sequence ID" value="XM_025204949.1"/>
</dbReference>
<dbReference type="InterPro" id="IPR036034">
    <property type="entry name" value="PDZ_sf"/>
</dbReference>
<keyword evidence="12" id="KW-0677">Repeat</keyword>
<dbReference type="InterPro" id="IPR036892">
    <property type="entry name" value="L27_dom_sf"/>
</dbReference>
<dbReference type="Pfam" id="PF00625">
    <property type="entry name" value="Guanylate_kin"/>
    <property type="match status" value="1"/>
</dbReference>
<evidence type="ECO:0000256" key="2">
    <source>
        <dbReference type="ARBA" id="ARBA00004202"/>
    </source>
</evidence>
<dbReference type="InterPro" id="IPR036028">
    <property type="entry name" value="SH3-like_dom_sf"/>
</dbReference>
<dbReference type="Pfam" id="PF02828">
    <property type="entry name" value="L27"/>
    <property type="match status" value="2"/>
</dbReference>
<evidence type="ECO:0000256" key="3">
    <source>
        <dbReference type="ARBA" id="ARBA00004496"/>
    </source>
</evidence>
<dbReference type="GO" id="GO:0005886">
    <property type="term" value="C:plasma membrane"/>
    <property type="evidence" value="ECO:0007669"/>
    <property type="project" value="UniProtKB-SubCell"/>
</dbReference>
<dbReference type="Gene3D" id="2.30.42.10">
    <property type="match status" value="1"/>
</dbReference>
<dbReference type="InterPro" id="IPR008144">
    <property type="entry name" value="Guanylate_kin-like_dom"/>
</dbReference>
<dbReference type="PROSITE" id="PS51022">
    <property type="entry name" value="L27"/>
    <property type="match status" value="2"/>
</dbReference>
<comment type="similarity">
    <text evidence="4">Belongs to the MAGUK family.</text>
</comment>
<comment type="subcellular location">
    <subcellularLocation>
        <location evidence="2">Cell membrane</location>
        <topology evidence="2">Peripheral membrane protein</topology>
    </subcellularLocation>
    <subcellularLocation>
        <location evidence="3">Cytoplasm</location>
    </subcellularLocation>
    <subcellularLocation>
        <location evidence="1">Nucleus</location>
    </subcellularLocation>
</comment>
<evidence type="ECO:0000256" key="21">
    <source>
        <dbReference type="ARBA" id="ARBA00060907"/>
    </source>
</evidence>
<dbReference type="GO" id="GO:0005516">
    <property type="term" value="F:calmodulin binding"/>
    <property type="evidence" value="ECO:0007669"/>
    <property type="project" value="UniProtKB-KW"/>
</dbReference>